<dbReference type="RefSeq" id="WP_308349549.1">
    <property type="nucleotide sequence ID" value="NZ_CP129971.1"/>
</dbReference>
<keyword evidence="2" id="KW-1185">Reference proteome</keyword>
<evidence type="ECO:0000313" key="2">
    <source>
        <dbReference type="Proteomes" id="UP001230496"/>
    </source>
</evidence>
<name>A0AA49JC19_9BACT</name>
<gene>
    <name evidence="1" type="ORF">QYS49_10670</name>
</gene>
<evidence type="ECO:0000313" key="1">
    <source>
        <dbReference type="EMBL" id="WKK77552.2"/>
    </source>
</evidence>
<sequence length="514" mass="61876">MSKQSSDHLFDLIKSLTKSEKRYFRLLSQQQSESKAKYMQLFDFLEQKENYSAADLEGISFIKGNQISNMKAHLMQKILQALRQFESAKNSEIHIREMIDYVQILYNRGLFRQAFDILKKAYKKVAKTGNLELKLELLKWEKNLLNQSVGSQYSQNVQRVISEVEDANSKINLINQFTNLAVKLNAIYVKTGYIRNDEHLKEVQKLFYEGLPQHEEEKLSIHEKLSLYRLYVNYYYFLEDMEVGYKYALKWLQLYDQHPDLKNSQLNDYLSAVNQVMIAEYKLFYYQNFLKSRQRLHDLNEQMQNSVNENIRNRLIKYVYVHEFNRIFMLGKFNLGVKLLKKLNPDLEAFIQRSDEHSRIILFYKIACLYFGNSQYHKALEWLNRVQQDEKTDLREDIHSFAKILSLIAHYELGNMEVIDYYIRSTYRFLLKKGELHLFQKYILRFLRKLAGEFREEELIPEFKKLLSNLEPLQDIRYEKRSFIYFDIIAWLESKIMDESVQERIQERAREKMR</sequence>
<accession>A0AA49JC19</accession>
<dbReference type="Proteomes" id="UP001230496">
    <property type="component" value="Chromosome"/>
</dbReference>
<organism evidence="1 2">
    <name type="scientific">Marivirga salinarum</name>
    <dbReference type="NCBI Taxonomy" id="3059078"/>
    <lineage>
        <taxon>Bacteria</taxon>
        <taxon>Pseudomonadati</taxon>
        <taxon>Bacteroidota</taxon>
        <taxon>Cytophagia</taxon>
        <taxon>Cytophagales</taxon>
        <taxon>Marivirgaceae</taxon>
        <taxon>Marivirga</taxon>
    </lineage>
</organism>
<protein>
    <submittedName>
        <fullName evidence="1">Uncharacterized protein</fullName>
    </submittedName>
</protein>
<reference evidence="1 2" key="1">
    <citation type="submission" date="2023-08" db="EMBL/GenBank/DDBJ databases">
        <title>Comparative genomics and taxonomic characterization of three novel marine species of genus Marivirga.</title>
        <authorList>
            <person name="Muhammad N."/>
            <person name="Kim S.-G."/>
        </authorList>
    </citation>
    <scope>NUCLEOTIDE SEQUENCE [LARGE SCALE GENOMIC DNA]</scope>
    <source>
        <strain evidence="1 2">BDSF4-3</strain>
    </source>
</reference>
<dbReference type="AlphaFoldDB" id="A0AA49JC19"/>
<dbReference type="EMBL" id="CP129971">
    <property type="protein sequence ID" value="WKK77552.2"/>
    <property type="molecule type" value="Genomic_DNA"/>
</dbReference>
<proteinExistence type="predicted"/>
<dbReference type="KEGG" id="msaa:QYS49_10670"/>